<dbReference type="AlphaFoldDB" id="A0A922SHY7"/>
<organism evidence="1 2">
    <name type="scientific">Spodoptera exigua</name>
    <name type="common">Beet armyworm</name>
    <name type="synonym">Noctua fulgens</name>
    <dbReference type="NCBI Taxonomy" id="7107"/>
    <lineage>
        <taxon>Eukaryota</taxon>
        <taxon>Metazoa</taxon>
        <taxon>Ecdysozoa</taxon>
        <taxon>Arthropoda</taxon>
        <taxon>Hexapoda</taxon>
        <taxon>Insecta</taxon>
        <taxon>Pterygota</taxon>
        <taxon>Neoptera</taxon>
        <taxon>Endopterygota</taxon>
        <taxon>Lepidoptera</taxon>
        <taxon>Glossata</taxon>
        <taxon>Ditrysia</taxon>
        <taxon>Noctuoidea</taxon>
        <taxon>Noctuidae</taxon>
        <taxon>Amphipyrinae</taxon>
        <taxon>Spodoptera</taxon>
    </lineage>
</organism>
<name>A0A922SHY7_SPOEX</name>
<dbReference type="SUPFAM" id="SSF56112">
    <property type="entry name" value="Protein kinase-like (PK-like)"/>
    <property type="match status" value="1"/>
</dbReference>
<dbReference type="PANTHER" id="PTHR11012:SF30">
    <property type="entry name" value="PROTEIN KINASE-LIKE DOMAIN-CONTAINING"/>
    <property type="match status" value="1"/>
</dbReference>
<dbReference type="EMBL" id="JACEFF010000357">
    <property type="protein sequence ID" value="KAH9639062.1"/>
    <property type="molecule type" value="Genomic_DNA"/>
</dbReference>
<evidence type="ECO:0008006" key="3">
    <source>
        <dbReference type="Google" id="ProtNLM"/>
    </source>
</evidence>
<evidence type="ECO:0000313" key="1">
    <source>
        <dbReference type="EMBL" id="KAH9639062.1"/>
    </source>
</evidence>
<evidence type="ECO:0000313" key="2">
    <source>
        <dbReference type="Proteomes" id="UP000814243"/>
    </source>
</evidence>
<sequence length="266" mass="30728">MADTQQTLRKFLHKIAKEHNYVDPEITIEEISSGGANYTSKLFTVVVREAGKEDLHLFAKVAALSESMFNMAPSAKMIFSIEKYTYTELAMWFKAMERECGVQEEDRLIFCKFYGFDPNPKREILVLENLLPQGYGPHNRFQSIDWPYAATAVRELAKMHALSFAFAEKHPEEFEKAMKTITLEWPPDIMDSIMKQAATSAVKVINPEHKEAFVKFMDEALKTSFLDNFHPANSKVAIIHRDYRGNNLLHRRREVSVFPSTHYVNR</sequence>
<comment type="caution">
    <text evidence="1">The sequence shown here is derived from an EMBL/GenBank/DDBJ whole genome shotgun (WGS) entry which is preliminary data.</text>
</comment>
<accession>A0A922SHY7</accession>
<proteinExistence type="predicted"/>
<reference evidence="1" key="1">
    <citation type="journal article" date="2021" name="G3 (Bethesda)">
        <title>Genome and transcriptome analysis of the beet armyworm Spodoptera exigua reveals targets for pest control. .</title>
        <authorList>
            <person name="Simon S."/>
            <person name="Breeschoten T."/>
            <person name="Jansen H.J."/>
            <person name="Dirks R.P."/>
            <person name="Schranz M.E."/>
            <person name="Ros V.I.D."/>
        </authorList>
    </citation>
    <scope>NUCLEOTIDE SEQUENCE</scope>
    <source>
        <strain evidence="1">TB_SE_WUR_2020</strain>
    </source>
</reference>
<dbReference type="InterPro" id="IPR004119">
    <property type="entry name" value="EcKL"/>
</dbReference>
<dbReference type="Pfam" id="PF02958">
    <property type="entry name" value="EcKL"/>
    <property type="match status" value="1"/>
</dbReference>
<protein>
    <recommendedName>
        <fullName evidence="3">CHK kinase-like domain-containing protein</fullName>
    </recommendedName>
</protein>
<dbReference type="Proteomes" id="UP000814243">
    <property type="component" value="Unassembled WGS sequence"/>
</dbReference>
<dbReference type="PANTHER" id="PTHR11012">
    <property type="entry name" value="PROTEIN KINASE-LIKE DOMAIN-CONTAINING"/>
    <property type="match status" value="1"/>
</dbReference>
<gene>
    <name evidence="1" type="ORF">HF086_003593</name>
</gene>
<dbReference type="InterPro" id="IPR011009">
    <property type="entry name" value="Kinase-like_dom_sf"/>
</dbReference>